<evidence type="ECO:0000259" key="11">
    <source>
        <dbReference type="Pfam" id="PF10377"/>
    </source>
</evidence>
<dbReference type="GO" id="GO:0005774">
    <property type="term" value="C:vacuolar membrane"/>
    <property type="evidence" value="ECO:0007669"/>
    <property type="project" value="UniProtKB-SubCell"/>
</dbReference>
<protein>
    <recommendedName>
        <fullName evidence="2 7">Autophagy-related protein 11</fullName>
    </recommendedName>
</protein>
<feature type="compositionally biased region" description="Polar residues" evidence="9">
    <location>
        <begin position="734"/>
        <end position="745"/>
    </location>
</feature>
<evidence type="ECO:0000313" key="13">
    <source>
        <dbReference type="Proteomes" id="UP000837801"/>
    </source>
</evidence>
<dbReference type="EMBL" id="CAKXYY010000005">
    <property type="protein sequence ID" value="CAH2351903.1"/>
    <property type="molecule type" value="Genomic_DNA"/>
</dbReference>
<accession>A0A9P0QMB7</accession>
<keyword evidence="13" id="KW-1185">Reference proteome</keyword>
<dbReference type="GO" id="GO:0060090">
    <property type="term" value="F:molecular adaptor activity"/>
    <property type="evidence" value="ECO:0007669"/>
    <property type="project" value="TreeGrafter"/>
</dbReference>
<dbReference type="InterPro" id="IPR040040">
    <property type="entry name" value="ATG11"/>
</dbReference>
<dbReference type="GO" id="GO:0034045">
    <property type="term" value="C:phagophore assembly site membrane"/>
    <property type="evidence" value="ECO:0007669"/>
    <property type="project" value="UniProtKB-SubCell"/>
</dbReference>
<dbReference type="InterPro" id="IPR019460">
    <property type="entry name" value="Atg11_C"/>
</dbReference>
<keyword evidence="4 7" id="KW-0653">Protein transport</keyword>
<comment type="similarity">
    <text evidence="1 7">Belongs to the ATG11 family.</text>
</comment>
<keyword evidence="5 7" id="KW-0072">Autophagy</keyword>
<feature type="coiled-coil region" evidence="8">
    <location>
        <begin position="872"/>
        <end position="945"/>
    </location>
</feature>
<evidence type="ECO:0000313" key="12">
    <source>
        <dbReference type="EMBL" id="CAH2351903.1"/>
    </source>
</evidence>
<feature type="coiled-coil region" evidence="8">
    <location>
        <begin position="663"/>
        <end position="690"/>
    </location>
</feature>
<dbReference type="GO" id="GO:0061709">
    <property type="term" value="P:reticulophagy"/>
    <property type="evidence" value="ECO:0007669"/>
    <property type="project" value="TreeGrafter"/>
</dbReference>
<dbReference type="Pfam" id="PF10377">
    <property type="entry name" value="ATG11"/>
    <property type="match status" value="1"/>
</dbReference>
<dbReference type="GO" id="GO:1903599">
    <property type="term" value="P:positive regulation of autophagy of mitochondrion"/>
    <property type="evidence" value="ECO:0007669"/>
    <property type="project" value="UniProtKB-UniRule"/>
</dbReference>
<dbReference type="GO" id="GO:0015031">
    <property type="term" value="P:protein transport"/>
    <property type="evidence" value="ECO:0007669"/>
    <property type="project" value="UniProtKB-KW"/>
</dbReference>
<dbReference type="PANTHER" id="PTHR13222">
    <property type="entry name" value="RB1-INDUCIBLE COILED-COIL"/>
    <property type="match status" value="1"/>
</dbReference>
<keyword evidence="6 8" id="KW-0175">Coiled coil</keyword>
<organism evidence="12 13">
    <name type="scientific">[Candida] railenensis</name>
    <dbReference type="NCBI Taxonomy" id="45579"/>
    <lineage>
        <taxon>Eukaryota</taxon>
        <taxon>Fungi</taxon>
        <taxon>Dikarya</taxon>
        <taxon>Ascomycota</taxon>
        <taxon>Saccharomycotina</taxon>
        <taxon>Pichiomycetes</taxon>
        <taxon>Debaryomycetaceae</taxon>
        <taxon>Kurtzmaniella</taxon>
    </lineage>
</organism>
<feature type="domain" description="Autophagy-related protein 11 C-terminal" evidence="11">
    <location>
        <begin position="1153"/>
        <end position="1294"/>
    </location>
</feature>
<dbReference type="GO" id="GO:1990316">
    <property type="term" value="C:Atg1/ULK1 kinase complex"/>
    <property type="evidence" value="ECO:0007669"/>
    <property type="project" value="TreeGrafter"/>
</dbReference>
<evidence type="ECO:0000256" key="6">
    <source>
        <dbReference type="ARBA" id="ARBA00023054"/>
    </source>
</evidence>
<comment type="subunit">
    <text evidence="7">Homodimer.</text>
</comment>
<evidence type="ECO:0000256" key="8">
    <source>
        <dbReference type="SAM" id="Coils"/>
    </source>
</evidence>
<feature type="region of interest" description="Disordered" evidence="9">
    <location>
        <begin position="1022"/>
        <end position="1046"/>
    </location>
</feature>
<feature type="compositionally biased region" description="Basic and acidic residues" evidence="9">
    <location>
        <begin position="1022"/>
        <end position="1038"/>
    </location>
</feature>
<dbReference type="OrthoDB" id="447953at2759"/>
<comment type="subcellular location">
    <subcellularLocation>
        <location evidence="7">Preautophagosomal structure membrane</location>
        <topology evidence="7">Peripheral membrane protein</topology>
    </subcellularLocation>
    <subcellularLocation>
        <location evidence="7">Vacuole membrane</location>
        <topology evidence="7">Peripheral membrane protein</topology>
    </subcellularLocation>
    <text evidence="7">During pexophagy, accumulates in the vacuolar membrane region, where the peroxisomes contact the vacuole.</text>
</comment>
<evidence type="ECO:0000256" key="2">
    <source>
        <dbReference type="ARBA" id="ARBA00013804"/>
    </source>
</evidence>
<sequence length="1298" mass="148364">MMSSTTATATTTPQPSQIPTSHLLIYNAHNGSTVKIPKPVRFHSISTFKSFLYESFSDYLLGGVENIFLLTSFGIKFNFNMINELNDVYVYDKRLFSPSPSSSQILESYFQNSSDDNQQGTVAPKKPQPPSVRPITNTKSLKEMTENLKIVETWSSQSVLSNCKELETQIKATVRQINIIFKCFNIIFHFGTNFISGIEKNFNSYFNYIKLTNMKTLHRSWQQYHRNLVKNFPLVTVGASTPGDNSKSVNIKLADLLDVNKLQSSSAYIASNLPKVVNKFNDMSSVINSVNEEKLDIDRIIEQLRNESINRFKDHEERTSHINSKLTILIRDIAEQLEDITNNSSTHDIELTYNNIVNGKQIEILGYSNQLFHIYSELQTFRKKIGRESLNVFGGIANLQMRMVALKDELRSITEENDHASKKTTTNNTLHENLDNEISFEIINRIKKEEDYLSLTIDLPLLFGFMLIEKRRQYEWYDFYSKGVVKNISEQLSIMIEYEKVFRKLWIKKFGGFLSLLGAANDVTAVPGGGGLLYPKLPSIDVTLVNGEMEDDEFGNILKDILINRADVLNYIEALKKYSIASATAAPTSKNFHTILEKNFQDLVKSTSNMKKVTKLVSSISTLTSPNSDEINNSKLDNQLMAISQQGKKLGNGGVSKEKSVDLDNDLNVIKGLKSRINKLENLLHQQQYKNLSQWPVTRGMAGNNANENGKMGNVSDMGKLSLIVDRKDFSGSRTNPTVFLQKTTPTPPSPVGENGGGRAVLDASTTIDKHLDNIRLRKENNEIMQEMNRLHSENQSKDEVISQLRNEINSLKEKEREANEKVLEVTSKEISFQKSQREKDEKITSLQTEIGKYLTMNNDKFEEAMKLNKIIDSTREDLREFRLKYESLREEVRDSNDMKNDLLSNMSAKESEFAKERSILEDEINMLKGKLEEVTDDYEDLMELTQSKQKYNEQLINELNFIGNQLVYKIKEVLSMSYNFYYDFCLVLESMGLLLVREFNESKKIEELKIVRVKGLRSKNKDKEKDRTTTLLDDHEVTAPTPQKPSSKVVETLSKLVTWVNEIQLDRLEESPALEGIENVGGSEEVEEVQSKDISIPDSPQNLQIIKIFKDNFEGTDSKFNELFENLQYPPIGNIDLDSSMNTTSHTAFVAAISKRFRDVEGFAKKLTKENRSKIHEINKLSSKMANKISMNDFQIGDLVLFLPTRIDHMSEFEENFQPWAAFNFRSPHYFLKVYDDRESGNDEKFIHNLKDKDWMVGRIVNITSHLVSEDSGEDNPFQLSDGVSWFYVEAKEVDLA</sequence>
<dbReference type="GO" id="GO:0000045">
    <property type="term" value="P:autophagosome assembly"/>
    <property type="evidence" value="ECO:0007669"/>
    <property type="project" value="UniProtKB-UniRule"/>
</dbReference>
<dbReference type="InterPro" id="IPR045326">
    <property type="entry name" value="ATG17-like_dom"/>
</dbReference>
<feature type="region of interest" description="Disordered" evidence="9">
    <location>
        <begin position="113"/>
        <end position="136"/>
    </location>
</feature>
<evidence type="ECO:0000256" key="7">
    <source>
        <dbReference type="RuleBase" id="RU367075"/>
    </source>
</evidence>
<evidence type="ECO:0000256" key="3">
    <source>
        <dbReference type="ARBA" id="ARBA00022448"/>
    </source>
</evidence>
<name>A0A9P0QMB7_9ASCO</name>
<dbReference type="GO" id="GO:0019901">
    <property type="term" value="F:protein kinase binding"/>
    <property type="evidence" value="ECO:0007669"/>
    <property type="project" value="TreeGrafter"/>
</dbReference>
<evidence type="ECO:0000259" key="10">
    <source>
        <dbReference type="Pfam" id="PF04108"/>
    </source>
</evidence>
<dbReference type="PANTHER" id="PTHR13222:SF1">
    <property type="entry name" value="RB1-INDUCIBLE COILED-COIL PROTEIN 1"/>
    <property type="match status" value="1"/>
</dbReference>
<evidence type="ECO:0000256" key="1">
    <source>
        <dbReference type="ARBA" id="ARBA00009729"/>
    </source>
</evidence>
<evidence type="ECO:0000256" key="9">
    <source>
        <dbReference type="SAM" id="MobiDB-lite"/>
    </source>
</evidence>
<feature type="domain" description="Autophagy protein ATG17-like" evidence="10">
    <location>
        <begin position="152"/>
        <end position="514"/>
    </location>
</feature>
<dbReference type="GO" id="GO:0034517">
    <property type="term" value="P:ribophagy"/>
    <property type="evidence" value="ECO:0007669"/>
    <property type="project" value="TreeGrafter"/>
</dbReference>
<comment type="function">
    <text evidence="7">Involved in cytoplasm to vacuole transport (Cvt), pexophagy, mitophagy and nucleophagy. Recruits mitochondria for their selective degradation via autophagy (mitophagy) during starvation. Works as scaffold proteins that recruit ATG proteins to the pre-autophagosome (PAS), the site of vesicle/autophagosome formation. Required for the Cvt vesicles completion.</text>
</comment>
<gene>
    <name evidence="12" type="ORF">CLIB1423_05S00980</name>
</gene>
<reference evidence="12" key="1">
    <citation type="submission" date="2022-03" db="EMBL/GenBank/DDBJ databases">
        <authorList>
            <person name="Legras J.-L."/>
            <person name="Devillers H."/>
            <person name="Grondin C."/>
        </authorList>
    </citation>
    <scope>NUCLEOTIDE SEQUENCE</scope>
    <source>
        <strain evidence="12">CLIB 1423</strain>
    </source>
</reference>
<comment type="caution">
    <text evidence="12">The sequence shown here is derived from an EMBL/GenBank/DDBJ whole genome shotgun (WGS) entry which is preliminary data.</text>
</comment>
<dbReference type="GO" id="GO:0000422">
    <property type="term" value="P:autophagy of mitochondrion"/>
    <property type="evidence" value="ECO:0007669"/>
    <property type="project" value="TreeGrafter"/>
</dbReference>
<proteinExistence type="inferred from homology"/>
<keyword evidence="7" id="KW-0926">Vacuole</keyword>
<dbReference type="Proteomes" id="UP000837801">
    <property type="component" value="Unassembled WGS sequence"/>
</dbReference>
<dbReference type="Pfam" id="PF04108">
    <property type="entry name" value="ATG17_like"/>
    <property type="match status" value="1"/>
</dbReference>
<evidence type="ECO:0000256" key="4">
    <source>
        <dbReference type="ARBA" id="ARBA00022927"/>
    </source>
</evidence>
<feature type="region of interest" description="Disordered" evidence="9">
    <location>
        <begin position="734"/>
        <end position="757"/>
    </location>
</feature>
<dbReference type="GO" id="GO:0034727">
    <property type="term" value="P:piecemeal microautophagy of the nucleus"/>
    <property type="evidence" value="ECO:0007669"/>
    <property type="project" value="TreeGrafter"/>
</dbReference>
<keyword evidence="3 7" id="KW-0813">Transport</keyword>
<evidence type="ECO:0000256" key="5">
    <source>
        <dbReference type="ARBA" id="ARBA00023006"/>
    </source>
</evidence>
<feature type="coiled-coil region" evidence="8">
    <location>
        <begin position="774"/>
        <end position="829"/>
    </location>
</feature>
<keyword evidence="7" id="KW-0472">Membrane</keyword>
<feature type="coiled-coil region" evidence="8">
    <location>
        <begin position="396"/>
        <end position="423"/>
    </location>
</feature>